<proteinExistence type="predicted"/>
<dbReference type="InterPro" id="IPR052170">
    <property type="entry name" value="M29_Exopeptidase"/>
</dbReference>
<dbReference type="AlphaFoldDB" id="W4M8H8"/>
<evidence type="ECO:0008006" key="4">
    <source>
        <dbReference type="Google" id="ProtNLM"/>
    </source>
</evidence>
<evidence type="ECO:0000256" key="1">
    <source>
        <dbReference type="ARBA" id="ARBA00022723"/>
    </source>
</evidence>
<keyword evidence="3" id="KW-1185">Reference proteome</keyword>
<dbReference type="Proteomes" id="UP000019140">
    <property type="component" value="Unassembled WGS sequence"/>
</dbReference>
<protein>
    <recommendedName>
        <fullName evidence="4">2,5-dihydroxypyridine 5,6-dioxygenase</fullName>
    </recommendedName>
</protein>
<sequence>MVVINTGDILFPFLRYVNDPVRLNIEKGMVTHIEGHGVEAELLKSFIHRYRDPRAYAVSHIGWGMDETAQWEYLGTGRNAAQATGCDGRAYYGNVLFSTGPNLELGGKNDTPCHLDIPLRGCTLTLDGTTIVAHGDLVPEALRVE</sequence>
<reference evidence="2 3" key="1">
    <citation type="journal article" date="2014" name="Nature">
        <title>An environmental bacterial taxon with a large and distinct metabolic repertoire.</title>
        <authorList>
            <person name="Wilson M.C."/>
            <person name="Mori T."/>
            <person name="Ruckert C."/>
            <person name="Uria A.R."/>
            <person name="Helf M.J."/>
            <person name="Takada K."/>
            <person name="Gernert C."/>
            <person name="Steffens U.A."/>
            <person name="Heycke N."/>
            <person name="Schmitt S."/>
            <person name="Rinke C."/>
            <person name="Helfrich E.J."/>
            <person name="Brachmann A.O."/>
            <person name="Gurgui C."/>
            <person name="Wakimoto T."/>
            <person name="Kracht M."/>
            <person name="Crusemann M."/>
            <person name="Hentschel U."/>
            <person name="Abe I."/>
            <person name="Matsunaga S."/>
            <person name="Kalinowski J."/>
            <person name="Takeyama H."/>
            <person name="Piel J."/>
        </authorList>
    </citation>
    <scope>NUCLEOTIDE SEQUENCE [LARGE SCALE GENOMIC DNA]</scope>
    <source>
        <strain evidence="3">TSY2</strain>
    </source>
</reference>
<evidence type="ECO:0000313" key="2">
    <source>
        <dbReference type="EMBL" id="ETX06488.1"/>
    </source>
</evidence>
<keyword evidence="1" id="KW-0479">Metal-binding</keyword>
<dbReference type="EMBL" id="AZHX01000683">
    <property type="protein sequence ID" value="ETX06488.1"/>
    <property type="molecule type" value="Genomic_DNA"/>
</dbReference>
<organism evidence="2 3">
    <name type="scientific">Candidatus Entotheonella gemina</name>
    <dbReference type="NCBI Taxonomy" id="1429439"/>
    <lineage>
        <taxon>Bacteria</taxon>
        <taxon>Pseudomonadati</taxon>
        <taxon>Nitrospinota/Tectimicrobiota group</taxon>
        <taxon>Candidatus Tectimicrobiota</taxon>
        <taxon>Candidatus Entotheonellia</taxon>
        <taxon>Candidatus Entotheonellales</taxon>
        <taxon>Candidatus Entotheonellaceae</taxon>
        <taxon>Candidatus Entotheonella</taxon>
    </lineage>
</organism>
<dbReference type="HOGENOM" id="CLU_1913025_0_0_7"/>
<dbReference type="SUPFAM" id="SSF144052">
    <property type="entry name" value="Thermophilic metalloprotease-like"/>
    <property type="match status" value="1"/>
</dbReference>
<name>W4M8H8_9BACT</name>
<dbReference type="PANTHER" id="PTHR34448">
    <property type="entry name" value="AMINOPEPTIDASE"/>
    <property type="match status" value="1"/>
</dbReference>
<comment type="caution">
    <text evidence="2">The sequence shown here is derived from an EMBL/GenBank/DDBJ whole genome shotgun (WGS) entry which is preliminary data.</text>
</comment>
<evidence type="ECO:0000313" key="3">
    <source>
        <dbReference type="Proteomes" id="UP000019140"/>
    </source>
</evidence>
<dbReference type="InterPro" id="IPR058739">
    <property type="entry name" value="NicX"/>
</dbReference>
<dbReference type="GO" id="GO:0046872">
    <property type="term" value="F:metal ion binding"/>
    <property type="evidence" value="ECO:0007669"/>
    <property type="project" value="UniProtKB-KW"/>
</dbReference>
<dbReference type="Pfam" id="PF26233">
    <property type="entry name" value="NicX"/>
    <property type="match status" value="1"/>
</dbReference>
<dbReference type="PATRIC" id="fig|1429439.4.peg.2851"/>
<accession>W4M8H8</accession>
<gene>
    <name evidence="2" type="ORF">ETSY2_16795</name>
</gene>
<dbReference type="PANTHER" id="PTHR34448:SF1">
    <property type="entry name" value="BLL6088 PROTEIN"/>
    <property type="match status" value="1"/>
</dbReference>